<accession>A0A0V0GKG7</accession>
<organism evidence="2">
    <name type="scientific">Solanum chacoense</name>
    <name type="common">Chaco potato</name>
    <dbReference type="NCBI Taxonomy" id="4108"/>
    <lineage>
        <taxon>Eukaryota</taxon>
        <taxon>Viridiplantae</taxon>
        <taxon>Streptophyta</taxon>
        <taxon>Embryophyta</taxon>
        <taxon>Tracheophyta</taxon>
        <taxon>Spermatophyta</taxon>
        <taxon>Magnoliopsida</taxon>
        <taxon>eudicotyledons</taxon>
        <taxon>Gunneridae</taxon>
        <taxon>Pentapetalae</taxon>
        <taxon>asterids</taxon>
        <taxon>lamiids</taxon>
        <taxon>Solanales</taxon>
        <taxon>Solanaceae</taxon>
        <taxon>Solanoideae</taxon>
        <taxon>Solaneae</taxon>
        <taxon>Solanum</taxon>
    </lineage>
</organism>
<protein>
    <submittedName>
        <fullName evidence="2">Putative ovule protein</fullName>
    </submittedName>
</protein>
<feature type="signal peptide" evidence="1">
    <location>
        <begin position="1"/>
        <end position="23"/>
    </location>
</feature>
<sequence>MEKTSLKLVYIMALFIVARGVLSNKFVGGLACYTDEDCAYVVKGRHCRPICDWGEICDCISYNDREDYPTTNTNAIPPTESKS</sequence>
<proteinExistence type="predicted"/>
<dbReference type="AlphaFoldDB" id="A0A0V0GKG7"/>
<keyword evidence="1" id="KW-0732">Signal</keyword>
<feature type="chain" id="PRO_5006865367" evidence="1">
    <location>
        <begin position="24"/>
        <end position="83"/>
    </location>
</feature>
<evidence type="ECO:0000313" key="2">
    <source>
        <dbReference type="EMBL" id="JAP07776.1"/>
    </source>
</evidence>
<reference evidence="2" key="1">
    <citation type="submission" date="2015-12" db="EMBL/GenBank/DDBJ databases">
        <title>Gene expression during late stages of embryo sac development: a critical building block for successful pollen-pistil interactions.</title>
        <authorList>
            <person name="Liu Y."/>
            <person name="Joly V."/>
            <person name="Sabar M."/>
            <person name="Matton D.P."/>
        </authorList>
    </citation>
    <scope>NUCLEOTIDE SEQUENCE</scope>
</reference>
<evidence type="ECO:0000256" key="1">
    <source>
        <dbReference type="SAM" id="SignalP"/>
    </source>
</evidence>
<dbReference type="EMBL" id="GEDG01038075">
    <property type="protein sequence ID" value="JAP07776.1"/>
    <property type="molecule type" value="Transcribed_RNA"/>
</dbReference>
<name>A0A0V0GKG7_SOLCH</name>